<dbReference type="SUPFAM" id="SSF48208">
    <property type="entry name" value="Six-hairpin glycosidases"/>
    <property type="match status" value="1"/>
</dbReference>
<keyword evidence="10" id="KW-0472">Membrane</keyword>
<dbReference type="Pfam" id="PF03663">
    <property type="entry name" value="Glyco_hydro_76"/>
    <property type="match status" value="1"/>
</dbReference>
<evidence type="ECO:0000313" key="13">
    <source>
        <dbReference type="Proteomes" id="UP001456524"/>
    </source>
</evidence>
<dbReference type="EMBL" id="JBBWUH010000008">
    <property type="protein sequence ID" value="KAK8159837.1"/>
    <property type="molecule type" value="Genomic_DNA"/>
</dbReference>
<dbReference type="GO" id="GO:0016787">
    <property type="term" value="F:hydrolase activity"/>
    <property type="evidence" value="ECO:0007669"/>
    <property type="project" value="UniProtKB-KW"/>
</dbReference>
<keyword evidence="10" id="KW-1133">Transmembrane helix</keyword>
<protein>
    <recommendedName>
        <fullName evidence="3 8">Mannan endo-1,6-alpha-mannosidase</fullName>
        <ecNumber evidence="3 8">3.2.1.101</ecNumber>
    </recommendedName>
</protein>
<dbReference type="InterPro" id="IPR005198">
    <property type="entry name" value="Glyco_hydro_76"/>
</dbReference>
<dbReference type="Gene3D" id="1.50.10.20">
    <property type="match status" value="1"/>
</dbReference>
<dbReference type="PANTHER" id="PTHR12145:SF36">
    <property type="entry name" value="MANNAN ENDO-1,6-ALPHA-MANNOSIDASE DCW1"/>
    <property type="match status" value="1"/>
</dbReference>
<dbReference type="EC" id="3.2.1.101" evidence="3 8"/>
<feature type="region of interest" description="Disordered" evidence="9">
    <location>
        <begin position="436"/>
        <end position="456"/>
    </location>
</feature>
<evidence type="ECO:0000256" key="3">
    <source>
        <dbReference type="ARBA" id="ARBA00012350"/>
    </source>
</evidence>
<dbReference type="Proteomes" id="UP001456524">
    <property type="component" value="Unassembled WGS sequence"/>
</dbReference>
<dbReference type="InterPro" id="IPR008928">
    <property type="entry name" value="6-hairpin_glycosidase_sf"/>
</dbReference>
<dbReference type="PANTHER" id="PTHR12145">
    <property type="entry name" value="MANNAN ENDO-1,6-ALPHA-MANNOSIDASE DCW1"/>
    <property type="match status" value="1"/>
</dbReference>
<feature type="transmembrane region" description="Helical" evidence="10">
    <location>
        <begin position="477"/>
        <end position="498"/>
    </location>
</feature>
<evidence type="ECO:0000256" key="1">
    <source>
        <dbReference type="ARBA" id="ARBA00001452"/>
    </source>
</evidence>
<comment type="caution">
    <text evidence="12">The sequence shown here is derived from an EMBL/GenBank/DDBJ whole genome shotgun (WGS) entry which is preliminary data.</text>
</comment>
<organism evidence="12 13">
    <name type="scientific">Phyllosticta citrichinensis</name>
    <dbReference type="NCBI Taxonomy" id="1130410"/>
    <lineage>
        <taxon>Eukaryota</taxon>
        <taxon>Fungi</taxon>
        <taxon>Dikarya</taxon>
        <taxon>Ascomycota</taxon>
        <taxon>Pezizomycotina</taxon>
        <taxon>Dothideomycetes</taxon>
        <taxon>Dothideomycetes incertae sedis</taxon>
        <taxon>Botryosphaeriales</taxon>
        <taxon>Phyllostictaceae</taxon>
        <taxon>Phyllosticta</taxon>
    </lineage>
</organism>
<evidence type="ECO:0000256" key="7">
    <source>
        <dbReference type="ARBA" id="ARBA00023295"/>
    </source>
</evidence>
<dbReference type="InterPro" id="IPR014480">
    <property type="entry name" value="Mannan-1_6-alpha_mannosidase"/>
</dbReference>
<comment type="similarity">
    <text evidence="2 8">Belongs to the glycosyl hydrolase 76 family.</text>
</comment>
<keyword evidence="13" id="KW-1185">Reference proteome</keyword>
<name>A0ABR1XLX5_9PEZI</name>
<evidence type="ECO:0000256" key="8">
    <source>
        <dbReference type="PIRNR" id="PIRNR016302"/>
    </source>
</evidence>
<keyword evidence="7 8" id="KW-0326">Glycosidase</keyword>
<keyword evidence="10" id="KW-0812">Transmembrane</keyword>
<evidence type="ECO:0000313" key="12">
    <source>
        <dbReference type="EMBL" id="KAK8159837.1"/>
    </source>
</evidence>
<reference evidence="12 13" key="1">
    <citation type="journal article" date="2022" name="G3 (Bethesda)">
        <title>Enemy or ally: a genomic approach to elucidate the lifestyle of Phyllosticta citrichinaensis.</title>
        <authorList>
            <person name="Buijs V.A."/>
            <person name="Groenewald J.Z."/>
            <person name="Haridas S."/>
            <person name="LaButti K.M."/>
            <person name="Lipzen A."/>
            <person name="Martin F.M."/>
            <person name="Barry K."/>
            <person name="Grigoriev I.V."/>
            <person name="Crous P.W."/>
            <person name="Seidl M.F."/>
        </authorList>
    </citation>
    <scope>NUCLEOTIDE SEQUENCE [LARGE SCALE GENOMIC DNA]</scope>
    <source>
        <strain evidence="12 13">CBS 129764</strain>
    </source>
</reference>
<dbReference type="PIRSF" id="PIRSF016302">
    <property type="entry name" value="Man_a_manosd"/>
    <property type="match status" value="1"/>
</dbReference>
<keyword evidence="6" id="KW-0325">Glycoprotein</keyword>
<evidence type="ECO:0000256" key="11">
    <source>
        <dbReference type="SAM" id="SignalP"/>
    </source>
</evidence>
<evidence type="ECO:0000256" key="4">
    <source>
        <dbReference type="ARBA" id="ARBA00022729"/>
    </source>
</evidence>
<gene>
    <name evidence="12" type="ORF">IWX90DRAFT_312400</name>
</gene>
<evidence type="ECO:0000256" key="9">
    <source>
        <dbReference type="SAM" id="MobiDB-lite"/>
    </source>
</evidence>
<evidence type="ECO:0000256" key="6">
    <source>
        <dbReference type="ARBA" id="ARBA00023180"/>
    </source>
</evidence>
<evidence type="ECO:0000256" key="5">
    <source>
        <dbReference type="ARBA" id="ARBA00022801"/>
    </source>
</evidence>
<keyword evidence="5 8" id="KW-0378">Hydrolase</keyword>
<keyword evidence="4 11" id="KW-0732">Signal</keyword>
<evidence type="ECO:0000256" key="10">
    <source>
        <dbReference type="SAM" id="Phobius"/>
    </source>
</evidence>
<feature type="chain" id="PRO_5047129917" description="Mannan endo-1,6-alpha-mannosidase" evidence="11">
    <location>
        <begin position="41"/>
        <end position="499"/>
    </location>
</feature>
<sequence length="499" mass="53328">MRLLAPHAPRRRRCSSPVLSPSLSLSLTLCSVLLLTPTAALDLNVDDADSIKQAASTVAHGLVSYYHGNETGQIPGLLPGPYYWWEAGAMFMTLVEYWYYTGDTSYNDITTQALLFQTGPDADYMPANQTKSEGNDDQVFWAFACLSAAELGFPNPPPSSPQWLALAQAVFNTQVTRWDSDTCGGGLRWQIFTFNNGYDYKNTISNGGFFQLAARLARYTGNATYGEWAEKMWDWMVDSPLMMAANGPAKDGTADVPATYNIYDGTSTAGNCSEADHLQWTYNYGTLIAGSAYMYNFSNATDQQAIWGARLSALLSGADVFFPSDFGSNIMSEVSCEPGQTCNNDQPSFKAYLSRWMAVAAQLAPSTAAAIAPRLRTSAQGAAKQCSGGANICGRRWYQDTYDGMTGVGEQMSALSVIGSQMLHLNSAGGGAWTPPKPPLTAYTGGNSTGNASAGTGDGSATGLGLGRHTITTGDKAAAWLLTLFVACGMVGIGVFMLK</sequence>
<proteinExistence type="inferred from homology"/>
<accession>A0ABR1XLX5</accession>
<evidence type="ECO:0000256" key="2">
    <source>
        <dbReference type="ARBA" id="ARBA00009699"/>
    </source>
</evidence>
<comment type="catalytic activity">
    <reaction evidence="1 8">
        <text>Random hydrolysis of (1-&gt;6)-alpha-D-mannosidic linkages in unbranched (1-&gt;6)-mannans.</text>
        <dbReference type="EC" id="3.2.1.101"/>
    </reaction>
</comment>
<feature type="signal peptide" evidence="11">
    <location>
        <begin position="1"/>
        <end position="40"/>
    </location>
</feature>